<accession>A0AAD5LRP7</accession>
<evidence type="ECO:0000313" key="1">
    <source>
        <dbReference type="EMBL" id="KAJ1345557.1"/>
    </source>
</evidence>
<proteinExistence type="predicted"/>
<protein>
    <submittedName>
        <fullName evidence="1">Uncharacterized protein</fullName>
    </submittedName>
</protein>
<evidence type="ECO:0000313" key="2">
    <source>
        <dbReference type="Proteomes" id="UP001196413"/>
    </source>
</evidence>
<dbReference type="AlphaFoldDB" id="A0AAD5LRP7"/>
<gene>
    <name evidence="1" type="ORF">KIN20_000120</name>
</gene>
<name>A0AAD5LRP7_PARTN</name>
<sequence length="83" mass="9576">MQKRVILVKGAKYFKEHLRRPNNAVELARYRSNESLSTVYAGGKSPATRYTSTEALKAAFAYTVTKLRKCECERRWKFLKATS</sequence>
<reference evidence="1" key="1">
    <citation type="submission" date="2021-06" db="EMBL/GenBank/DDBJ databases">
        <title>Parelaphostrongylus tenuis whole genome reference sequence.</title>
        <authorList>
            <person name="Garwood T.J."/>
            <person name="Larsen P.A."/>
            <person name="Fountain-Jones N.M."/>
            <person name="Garbe J.R."/>
            <person name="Macchietto M.G."/>
            <person name="Kania S.A."/>
            <person name="Gerhold R.W."/>
            <person name="Richards J.E."/>
            <person name="Wolf T.M."/>
        </authorList>
    </citation>
    <scope>NUCLEOTIDE SEQUENCE</scope>
    <source>
        <strain evidence="1">MNPRO001-30</strain>
        <tissue evidence="1">Meninges</tissue>
    </source>
</reference>
<organism evidence="1 2">
    <name type="scientific">Parelaphostrongylus tenuis</name>
    <name type="common">Meningeal worm</name>
    <dbReference type="NCBI Taxonomy" id="148309"/>
    <lineage>
        <taxon>Eukaryota</taxon>
        <taxon>Metazoa</taxon>
        <taxon>Ecdysozoa</taxon>
        <taxon>Nematoda</taxon>
        <taxon>Chromadorea</taxon>
        <taxon>Rhabditida</taxon>
        <taxon>Rhabditina</taxon>
        <taxon>Rhabditomorpha</taxon>
        <taxon>Strongyloidea</taxon>
        <taxon>Metastrongylidae</taxon>
        <taxon>Parelaphostrongylus</taxon>
    </lineage>
</organism>
<dbReference type="EMBL" id="JAHQIW010000017">
    <property type="protein sequence ID" value="KAJ1345557.1"/>
    <property type="molecule type" value="Genomic_DNA"/>
</dbReference>
<comment type="caution">
    <text evidence="1">The sequence shown here is derived from an EMBL/GenBank/DDBJ whole genome shotgun (WGS) entry which is preliminary data.</text>
</comment>
<keyword evidence="2" id="KW-1185">Reference proteome</keyword>
<dbReference type="Proteomes" id="UP001196413">
    <property type="component" value="Unassembled WGS sequence"/>
</dbReference>